<sequence>MLALSRKVDYALIVTSELARQNGNYMSSSDIAKKHGISAKFMDRVLSLLKNGKVVISHEGKLGGYKLSKAANKISVLEIVKAVEGPLISPNCAKTGKCFGKGCNHKIVWTKARESLEKTFESYSLSDLI</sequence>
<dbReference type="PANTHER" id="PTHR33221">
    <property type="entry name" value="WINGED HELIX-TURN-HELIX TRANSCRIPTIONAL REGULATOR, RRF2 FAMILY"/>
    <property type="match status" value="1"/>
</dbReference>
<dbReference type="AlphaFoldDB" id="A0A1G1VBD7"/>
<gene>
    <name evidence="2" type="ORF">A3A77_00445</name>
</gene>
<dbReference type="GO" id="GO:0005829">
    <property type="term" value="C:cytosol"/>
    <property type="evidence" value="ECO:0007669"/>
    <property type="project" value="TreeGrafter"/>
</dbReference>
<evidence type="ECO:0000313" key="2">
    <source>
        <dbReference type="EMBL" id="OGY12743.1"/>
    </source>
</evidence>
<dbReference type="Gene3D" id="1.10.10.10">
    <property type="entry name" value="Winged helix-like DNA-binding domain superfamily/Winged helix DNA-binding domain"/>
    <property type="match status" value="1"/>
</dbReference>
<comment type="caution">
    <text evidence="2">The sequence shown here is derived from an EMBL/GenBank/DDBJ whole genome shotgun (WGS) entry which is preliminary data.</text>
</comment>
<dbReference type="GO" id="GO:0003700">
    <property type="term" value="F:DNA-binding transcription factor activity"/>
    <property type="evidence" value="ECO:0007669"/>
    <property type="project" value="TreeGrafter"/>
</dbReference>
<reference evidence="2 3" key="1">
    <citation type="journal article" date="2016" name="Nat. Commun.">
        <title>Thousands of microbial genomes shed light on interconnected biogeochemical processes in an aquifer system.</title>
        <authorList>
            <person name="Anantharaman K."/>
            <person name="Brown C.T."/>
            <person name="Hug L.A."/>
            <person name="Sharon I."/>
            <person name="Castelle C.J."/>
            <person name="Probst A.J."/>
            <person name="Thomas B.C."/>
            <person name="Singh A."/>
            <person name="Wilkins M.J."/>
            <person name="Karaoz U."/>
            <person name="Brodie E.L."/>
            <person name="Williams K.H."/>
            <person name="Hubbard S.S."/>
            <person name="Banfield J.F."/>
        </authorList>
    </citation>
    <scope>NUCLEOTIDE SEQUENCE [LARGE SCALE GENOMIC DNA]</scope>
</reference>
<evidence type="ECO:0008006" key="4">
    <source>
        <dbReference type="Google" id="ProtNLM"/>
    </source>
</evidence>
<evidence type="ECO:0000313" key="3">
    <source>
        <dbReference type="Proteomes" id="UP000178659"/>
    </source>
</evidence>
<dbReference type="Pfam" id="PF02082">
    <property type="entry name" value="Rrf2"/>
    <property type="match status" value="1"/>
</dbReference>
<dbReference type="SUPFAM" id="SSF46785">
    <property type="entry name" value="Winged helix' DNA-binding domain"/>
    <property type="match status" value="1"/>
</dbReference>
<dbReference type="EMBL" id="MHCC01000025">
    <property type="protein sequence ID" value="OGY12743.1"/>
    <property type="molecule type" value="Genomic_DNA"/>
</dbReference>
<organism evidence="2 3">
    <name type="scientific">Candidatus Blackburnbacteria bacterium RIFCSPLOWO2_01_FULL_40_20</name>
    <dbReference type="NCBI Taxonomy" id="1797519"/>
    <lineage>
        <taxon>Bacteria</taxon>
        <taxon>Candidatus Blackburniibacteriota</taxon>
    </lineage>
</organism>
<accession>A0A1G1VBD7</accession>
<dbReference type="PROSITE" id="PS51197">
    <property type="entry name" value="HTH_RRF2_2"/>
    <property type="match status" value="1"/>
</dbReference>
<dbReference type="InterPro" id="IPR000944">
    <property type="entry name" value="Tscrpt_reg_Rrf2"/>
</dbReference>
<name>A0A1G1VBD7_9BACT</name>
<dbReference type="InterPro" id="IPR036388">
    <property type="entry name" value="WH-like_DNA-bd_sf"/>
</dbReference>
<dbReference type="InterPro" id="IPR036390">
    <property type="entry name" value="WH_DNA-bd_sf"/>
</dbReference>
<keyword evidence="1" id="KW-0238">DNA-binding</keyword>
<dbReference type="Proteomes" id="UP000178659">
    <property type="component" value="Unassembled WGS sequence"/>
</dbReference>
<protein>
    <recommendedName>
        <fullName evidence="4">Rrf2 family transcriptional regulator</fullName>
    </recommendedName>
</protein>
<proteinExistence type="predicted"/>
<dbReference type="GO" id="GO:0003677">
    <property type="term" value="F:DNA binding"/>
    <property type="evidence" value="ECO:0007669"/>
    <property type="project" value="UniProtKB-KW"/>
</dbReference>
<dbReference type="NCBIfam" id="TIGR00738">
    <property type="entry name" value="rrf2_super"/>
    <property type="match status" value="1"/>
</dbReference>
<dbReference type="PANTHER" id="PTHR33221:SF5">
    <property type="entry name" value="HTH-TYPE TRANSCRIPTIONAL REGULATOR ISCR"/>
    <property type="match status" value="1"/>
</dbReference>
<evidence type="ECO:0000256" key="1">
    <source>
        <dbReference type="ARBA" id="ARBA00023125"/>
    </source>
</evidence>